<name>A0ABV9Y2K9_9PSEU</name>
<gene>
    <name evidence="2" type="ORF">ACFPFM_14150</name>
</gene>
<feature type="compositionally biased region" description="Basic and acidic residues" evidence="1">
    <location>
        <begin position="42"/>
        <end position="63"/>
    </location>
</feature>
<feature type="region of interest" description="Disordered" evidence="1">
    <location>
        <begin position="1"/>
        <end position="63"/>
    </location>
</feature>
<dbReference type="RefSeq" id="WP_344033796.1">
    <property type="nucleotide sequence ID" value="NZ_BAAAKE010000001.1"/>
</dbReference>
<dbReference type="EMBL" id="JBHSJB010000011">
    <property type="protein sequence ID" value="MFC5054896.1"/>
    <property type="molecule type" value="Genomic_DNA"/>
</dbReference>
<keyword evidence="3" id="KW-1185">Reference proteome</keyword>
<feature type="compositionally biased region" description="Low complexity" evidence="1">
    <location>
        <begin position="1"/>
        <end position="20"/>
    </location>
</feature>
<dbReference type="Proteomes" id="UP001595833">
    <property type="component" value="Unassembled WGS sequence"/>
</dbReference>
<protein>
    <submittedName>
        <fullName evidence="2">Uncharacterized protein</fullName>
    </submittedName>
</protein>
<proteinExistence type="predicted"/>
<comment type="caution">
    <text evidence="2">The sequence shown here is derived from an EMBL/GenBank/DDBJ whole genome shotgun (WGS) entry which is preliminary data.</text>
</comment>
<reference evidence="3" key="1">
    <citation type="journal article" date="2019" name="Int. J. Syst. Evol. Microbiol.">
        <title>The Global Catalogue of Microorganisms (GCM) 10K type strain sequencing project: providing services to taxonomists for standard genome sequencing and annotation.</title>
        <authorList>
            <consortium name="The Broad Institute Genomics Platform"/>
            <consortium name="The Broad Institute Genome Sequencing Center for Infectious Disease"/>
            <person name="Wu L."/>
            <person name="Ma J."/>
        </authorList>
    </citation>
    <scope>NUCLEOTIDE SEQUENCE [LARGE SCALE GENOMIC DNA]</scope>
    <source>
        <strain evidence="3">KCTC 12848</strain>
    </source>
</reference>
<evidence type="ECO:0000313" key="2">
    <source>
        <dbReference type="EMBL" id="MFC5054896.1"/>
    </source>
</evidence>
<evidence type="ECO:0000256" key="1">
    <source>
        <dbReference type="SAM" id="MobiDB-lite"/>
    </source>
</evidence>
<sequence>MTGPDDTAAPSAPAAAADAEGAARRRRLAEVFGDVLPESSSDEPRPAARGDEWYEENRPPHHG</sequence>
<accession>A0ABV9Y2K9</accession>
<evidence type="ECO:0000313" key="3">
    <source>
        <dbReference type="Proteomes" id="UP001595833"/>
    </source>
</evidence>
<organism evidence="2 3">
    <name type="scientific">Saccharothrix xinjiangensis</name>
    <dbReference type="NCBI Taxonomy" id="204798"/>
    <lineage>
        <taxon>Bacteria</taxon>
        <taxon>Bacillati</taxon>
        <taxon>Actinomycetota</taxon>
        <taxon>Actinomycetes</taxon>
        <taxon>Pseudonocardiales</taxon>
        <taxon>Pseudonocardiaceae</taxon>
        <taxon>Saccharothrix</taxon>
    </lineage>
</organism>